<organism evidence="1 2">
    <name type="scientific">Caligus rogercresseyi</name>
    <name type="common">Sea louse</name>
    <dbReference type="NCBI Taxonomy" id="217165"/>
    <lineage>
        <taxon>Eukaryota</taxon>
        <taxon>Metazoa</taxon>
        <taxon>Ecdysozoa</taxon>
        <taxon>Arthropoda</taxon>
        <taxon>Crustacea</taxon>
        <taxon>Multicrustacea</taxon>
        <taxon>Hexanauplia</taxon>
        <taxon>Copepoda</taxon>
        <taxon>Siphonostomatoida</taxon>
        <taxon>Caligidae</taxon>
        <taxon>Caligus</taxon>
    </lineage>
</organism>
<gene>
    <name evidence="1" type="ORF">FKW44_012580</name>
</gene>
<keyword evidence="2" id="KW-1185">Reference proteome</keyword>
<dbReference type="AlphaFoldDB" id="A0A7T8K8X3"/>
<protein>
    <submittedName>
        <fullName evidence="1">Uncharacterized protein</fullName>
    </submittedName>
</protein>
<sequence>MDQSPRGALDFVIAYGEALCSLRSSTSIQVLQRLMKDVNEDSDDALRFESEVSCILAEGVANELLGDETGRYALSAVHKFILNNLEWIQQALLGKESLEFKAEADIHGIFRGIDDEGE</sequence>
<evidence type="ECO:0000313" key="1">
    <source>
        <dbReference type="EMBL" id="QQP51267.1"/>
    </source>
</evidence>
<evidence type="ECO:0000313" key="2">
    <source>
        <dbReference type="Proteomes" id="UP000595437"/>
    </source>
</evidence>
<name>A0A7T8K8X3_CALRO</name>
<reference evidence="2" key="1">
    <citation type="submission" date="2021-01" db="EMBL/GenBank/DDBJ databases">
        <title>Caligus Genome Assembly.</title>
        <authorList>
            <person name="Gallardo-Escarate C."/>
        </authorList>
    </citation>
    <scope>NUCLEOTIDE SEQUENCE [LARGE SCALE GENOMIC DNA]</scope>
</reference>
<dbReference type="EMBL" id="CP045897">
    <property type="protein sequence ID" value="QQP51267.1"/>
    <property type="molecule type" value="Genomic_DNA"/>
</dbReference>
<accession>A0A7T8K8X3</accession>
<dbReference type="Proteomes" id="UP000595437">
    <property type="component" value="Chromosome 8"/>
</dbReference>
<feature type="non-terminal residue" evidence="1">
    <location>
        <position position="118"/>
    </location>
</feature>
<proteinExistence type="predicted"/>